<keyword evidence="2 5" id="KW-0812">Transmembrane</keyword>
<evidence type="ECO:0000313" key="8">
    <source>
        <dbReference type="Proteomes" id="UP000591535"/>
    </source>
</evidence>
<feature type="transmembrane region" description="Helical" evidence="5">
    <location>
        <begin position="387"/>
        <end position="408"/>
    </location>
</feature>
<feature type="transmembrane region" description="Helical" evidence="5">
    <location>
        <begin position="476"/>
        <end position="496"/>
    </location>
</feature>
<evidence type="ECO:0000256" key="1">
    <source>
        <dbReference type="ARBA" id="ARBA00004141"/>
    </source>
</evidence>
<keyword evidence="3 5" id="KW-1133">Transmembrane helix</keyword>
<dbReference type="Proteomes" id="UP000591535">
    <property type="component" value="Unassembled WGS sequence"/>
</dbReference>
<comment type="subcellular location">
    <subcellularLocation>
        <location evidence="1">Membrane</location>
        <topology evidence="1">Multi-pass membrane protein</topology>
    </subcellularLocation>
</comment>
<dbReference type="GO" id="GO:0016020">
    <property type="term" value="C:membrane"/>
    <property type="evidence" value="ECO:0007669"/>
    <property type="project" value="UniProtKB-SubCell"/>
</dbReference>
<protein>
    <submittedName>
        <fullName evidence="7">DCST2 protein</fullName>
    </submittedName>
</protein>
<sequence length="556" mass="63168">SFGGLVLGLALASIYGALVLLVQGHNVWYCLCVTILMGAGLGLGMAFSTKTRMIVLLALPHFFTREGKMLIMLLALCMTLQGPGTNILLNISHLAKALSCGAELAQNQTADRLQRAEEPLLNVQNKIKEIGRNAKVVCDRARKFIRSIMDSTRHVARTLRNVWLWLAKIGHICNEELGSPYNACIRYLKETKDKCERTLTIFYFLCYIVLSFKFLCNVVDFVAPVFCIIPKFIQSFIESNIAAPITNALNRVRAEFEFNISVVHDFSVSLNASKSLGQVSLDMMEAVQNHLEPYHHFLEVFSYLSFLAMLYLCFHAVRYRRRYLHDDTFDNVYITRHFVEMDLQRAERGMPTVLPLTAQERGRYIPPAALWLSKKERQQYGLQLMGFLRHVLLGLGIILADYCIFWLLELFRHQLSAEITASAPSTMTVSINGTGYTSEIFQDLISAFNTLQEGKISVLSQVCLIEPVEPDHSTHITIGILYGLWLFITIFGSYLARLRHTVCAFYYPTREQERIGFLHNIILARREWLALALRQGGTWRTASGGKSRTLFILISR</sequence>
<feature type="non-terminal residue" evidence="7">
    <location>
        <position position="1"/>
    </location>
</feature>
<name>A0A7K8ZHP4_9PASS</name>
<dbReference type="EMBL" id="VWZG01002260">
    <property type="protein sequence ID" value="NXG15038.1"/>
    <property type="molecule type" value="Genomic_DNA"/>
</dbReference>
<keyword evidence="8" id="KW-1185">Reference proteome</keyword>
<keyword evidence="4 5" id="KW-0472">Membrane</keyword>
<dbReference type="AlphaFoldDB" id="A0A7K8ZHP4"/>
<feature type="transmembrane region" description="Helical" evidence="5">
    <location>
        <begin position="69"/>
        <end position="89"/>
    </location>
</feature>
<reference evidence="7 8" key="1">
    <citation type="submission" date="2019-09" db="EMBL/GenBank/DDBJ databases">
        <title>Bird 10,000 Genomes (B10K) Project - Family phase.</title>
        <authorList>
            <person name="Zhang G."/>
        </authorList>
    </citation>
    <scope>NUCLEOTIDE SEQUENCE [LARGE SCALE GENOMIC DNA]</scope>
    <source>
        <strain evidence="7">B10K-DU-001-02</strain>
        <tissue evidence="7">Muscle</tissue>
    </source>
</reference>
<evidence type="ECO:0000256" key="3">
    <source>
        <dbReference type="ARBA" id="ARBA00022989"/>
    </source>
</evidence>
<evidence type="ECO:0000259" key="6">
    <source>
        <dbReference type="Pfam" id="PF07782"/>
    </source>
</evidence>
<feature type="domain" description="Dendritic cell-specific transmembrane protein-like" evidence="6">
    <location>
        <begin position="329"/>
        <end position="519"/>
    </location>
</feature>
<feature type="transmembrane region" description="Helical" evidence="5">
    <location>
        <begin position="294"/>
        <end position="314"/>
    </location>
</feature>
<dbReference type="Pfam" id="PF26039">
    <property type="entry name" value="Dcst2"/>
    <property type="match status" value="1"/>
</dbReference>
<proteinExistence type="predicted"/>
<evidence type="ECO:0000256" key="2">
    <source>
        <dbReference type="ARBA" id="ARBA00022692"/>
    </source>
</evidence>
<accession>A0A7K8ZHP4</accession>
<dbReference type="Pfam" id="PF07782">
    <property type="entry name" value="DC_STAMP"/>
    <property type="match status" value="1"/>
</dbReference>
<dbReference type="InterPro" id="IPR012858">
    <property type="entry name" value="DC_STAMP-like"/>
</dbReference>
<dbReference type="InterPro" id="IPR051856">
    <property type="entry name" value="CSR-E3_Ligase_Protein"/>
</dbReference>
<comment type="caution">
    <text evidence="7">The sequence shown here is derived from an EMBL/GenBank/DDBJ whole genome shotgun (WGS) entry which is preliminary data.</text>
</comment>
<organism evidence="7 8">
    <name type="scientific">Grallaria varia</name>
    <name type="common">variegated antpitta</name>
    <dbReference type="NCBI Taxonomy" id="117165"/>
    <lineage>
        <taxon>Eukaryota</taxon>
        <taxon>Metazoa</taxon>
        <taxon>Chordata</taxon>
        <taxon>Craniata</taxon>
        <taxon>Vertebrata</taxon>
        <taxon>Euteleostomi</taxon>
        <taxon>Archelosauria</taxon>
        <taxon>Archosauria</taxon>
        <taxon>Dinosauria</taxon>
        <taxon>Saurischia</taxon>
        <taxon>Theropoda</taxon>
        <taxon>Coelurosauria</taxon>
        <taxon>Aves</taxon>
        <taxon>Neognathae</taxon>
        <taxon>Neoaves</taxon>
        <taxon>Telluraves</taxon>
        <taxon>Australaves</taxon>
        <taxon>Passeriformes</taxon>
        <taxon>Formicariidae</taxon>
        <taxon>Grallaria</taxon>
    </lineage>
</organism>
<feature type="non-terminal residue" evidence="7">
    <location>
        <position position="556"/>
    </location>
</feature>
<evidence type="ECO:0000256" key="4">
    <source>
        <dbReference type="ARBA" id="ARBA00023136"/>
    </source>
</evidence>
<dbReference type="PANTHER" id="PTHR21041:SF6">
    <property type="entry name" value="DC-STAMP DOMAIN-CONTAINING PROTEIN 2"/>
    <property type="match status" value="1"/>
</dbReference>
<gene>
    <name evidence="7" type="primary">Dcst2</name>
    <name evidence="7" type="ORF">GRAVAR_R08631</name>
</gene>
<evidence type="ECO:0000313" key="7">
    <source>
        <dbReference type="EMBL" id="NXG15038.1"/>
    </source>
</evidence>
<dbReference type="PANTHER" id="PTHR21041">
    <property type="entry name" value="DENDRITIC CELL-SPECIFIC TRANSMEMBRANE PROTEIN"/>
    <property type="match status" value="1"/>
</dbReference>
<evidence type="ECO:0000256" key="5">
    <source>
        <dbReference type="SAM" id="Phobius"/>
    </source>
</evidence>
<feature type="transmembrane region" description="Helical" evidence="5">
    <location>
        <begin position="26"/>
        <end position="48"/>
    </location>
</feature>